<dbReference type="Gene3D" id="3.20.20.140">
    <property type="entry name" value="Metal-dependent hydrolases"/>
    <property type="match status" value="1"/>
</dbReference>
<comment type="caution">
    <text evidence="4">The sequence shown here is derived from an EMBL/GenBank/DDBJ whole genome shotgun (WGS) entry which is preliminary data.</text>
</comment>
<dbReference type="PANTHER" id="PTHR43135">
    <property type="entry name" value="ALPHA-D-RIBOSE 1-METHYLPHOSPHONATE 5-TRIPHOSPHATE DIPHOSPHATASE"/>
    <property type="match status" value="1"/>
</dbReference>
<dbReference type="SUPFAM" id="SSF51556">
    <property type="entry name" value="Metallo-dependent hydrolases"/>
    <property type="match status" value="1"/>
</dbReference>
<reference evidence="4 5" key="1">
    <citation type="submission" date="2020-08" db="EMBL/GenBank/DDBJ databases">
        <title>Functional genomics of gut bacteria from endangered species of beetles.</title>
        <authorList>
            <person name="Carlos-Shanley C."/>
        </authorList>
    </citation>
    <scope>NUCLEOTIDE SEQUENCE [LARGE SCALE GENOMIC DNA]</scope>
    <source>
        <strain evidence="4 5">S00224</strain>
    </source>
</reference>
<dbReference type="AlphaFoldDB" id="A0A7W7K1A4"/>
<dbReference type="PROSITE" id="PS51318">
    <property type="entry name" value="TAT"/>
    <property type="match status" value="1"/>
</dbReference>
<dbReference type="SUPFAM" id="SSF51338">
    <property type="entry name" value="Composite domain of metallo-dependent hydrolases"/>
    <property type="match status" value="1"/>
</dbReference>
<evidence type="ECO:0000256" key="2">
    <source>
        <dbReference type="SAM" id="SignalP"/>
    </source>
</evidence>
<dbReference type="InterPro" id="IPR011059">
    <property type="entry name" value="Metal-dep_hydrolase_composite"/>
</dbReference>
<dbReference type="GO" id="GO:0016810">
    <property type="term" value="F:hydrolase activity, acting on carbon-nitrogen (but not peptide) bonds"/>
    <property type="evidence" value="ECO:0007669"/>
    <property type="project" value="InterPro"/>
</dbReference>
<dbReference type="InterPro" id="IPR051781">
    <property type="entry name" value="Metallo-dep_Hydrolase"/>
</dbReference>
<dbReference type="Gene3D" id="2.30.40.10">
    <property type="entry name" value="Urease, subunit C, domain 1"/>
    <property type="match status" value="1"/>
</dbReference>
<dbReference type="EMBL" id="JACHLN010000002">
    <property type="protein sequence ID" value="MBB4838540.1"/>
    <property type="molecule type" value="Genomic_DNA"/>
</dbReference>
<feature type="domain" description="Amidohydrolase-related" evidence="3">
    <location>
        <begin position="116"/>
        <end position="460"/>
    </location>
</feature>
<evidence type="ECO:0000259" key="3">
    <source>
        <dbReference type="Pfam" id="PF01979"/>
    </source>
</evidence>
<dbReference type="Pfam" id="PF01979">
    <property type="entry name" value="Amidohydro_1"/>
    <property type="match status" value="1"/>
</dbReference>
<evidence type="ECO:0000313" key="4">
    <source>
        <dbReference type="EMBL" id="MBB4838540.1"/>
    </source>
</evidence>
<name>A0A7W7K1A4_9SPHN</name>
<dbReference type="Proteomes" id="UP000575241">
    <property type="component" value="Unassembled WGS sequence"/>
</dbReference>
<dbReference type="InterPro" id="IPR057744">
    <property type="entry name" value="OTAase-like"/>
</dbReference>
<dbReference type="InterPro" id="IPR032466">
    <property type="entry name" value="Metal_Hydrolase"/>
</dbReference>
<gene>
    <name evidence="4" type="ORF">HNP52_001609</name>
</gene>
<dbReference type="PANTHER" id="PTHR43135:SF3">
    <property type="entry name" value="ALPHA-D-RIBOSE 1-METHYLPHOSPHONATE 5-TRIPHOSPHATE DIPHOSPHATASE"/>
    <property type="match status" value="1"/>
</dbReference>
<dbReference type="CDD" id="cd01299">
    <property type="entry name" value="Met_dep_hydrolase_A"/>
    <property type="match status" value="1"/>
</dbReference>
<proteinExistence type="predicted"/>
<keyword evidence="4" id="KW-0378">Hydrolase</keyword>
<protein>
    <submittedName>
        <fullName evidence="4">Imidazolonepropionase-like amidohydrolase</fullName>
    </submittedName>
</protein>
<accession>A0A7W7K1A4</accession>
<sequence>MVETGTLRVTRKHLLQGAALSAAFLIGAIAPHVAHAQQRPIPETSDDVRRVPIPPIDRSKEPVVVLTGGTLLDGRGGAPIANAVVVLQGDRIVAAGPAGTPVPANAARTIDASGLWILPGLIDLHIHFTQQRGTDMGRYSDSPAAAAIRGTILADQMVTAGITAARDVGTMDDVALRIKEAVDRGMIRGPRVLWSGKLIASTGGHGDEVTSTATGREKPNLGGDPHGVDGPWEWRKAVREQVRRLSDWIKISAPADKEELAAAIEEAHSLGVPVAIDSYGQYTDWAIEAGVDTLEHPLLLSDKAVPLMKKHGTAFVPTIGAFDNLLEGGYPTAGIPSGGFYYTHSRRFVINQQDHLKRVNEAYRAGVPIGVGTDIPFENEWRYPDAYFRELDYLHQAGMTNADVLASATSVGAKILRMGDKLGTIEPGKIADILIVGANPLDSLKNLRDVRYVIADGKLVVEGRAR</sequence>
<keyword evidence="2" id="KW-0732">Signal</keyword>
<keyword evidence="5" id="KW-1185">Reference proteome</keyword>
<evidence type="ECO:0000256" key="1">
    <source>
        <dbReference type="SAM" id="MobiDB-lite"/>
    </source>
</evidence>
<dbReference type="InterPro" id="IPR006311">
    <property type="entry name" value="TAT_signal"/>
</dbReference>
<dbReference type="RefSeq" id="WP_184165223.1">
    <property type="nucleotide sequence ID" value="NZ_JACHLN010000002.1"/>
</dbReference>
<feature type="region of interest" description="Disordered" evidence="1">
    <location>
        <begin position="204"/>
        <end position="229"/>
    </location>
</feature>
<organism evidence="4 5">
    <name type="scientific">Sphingomonas kyeonggiensis</name>
    <dbReference type="NCBI Taxonomy" id="1268553"/>
    <lineage>
        <taxon>Bacteria</taxon>
        <taxon>Pseudomonadati</taxon>
        <taxon>Pseudomonadota</taxon>
        <taxon>Alphaproteobacteria</taxon>
        <taxon>Sphingomonadales</taxon>
        <taxon>Sphingomonadaceae</taxon>
        <taxon>Sphingomonas</taxon>
    </lineage>
</organism>
<dbReference type="InterPro" id="IPR006680">
    <property type="entry name" value="Amidohydro-rel"/>
</dbReference>
<evidence type="ECO:0000313" key="5">
    <source>
        <dbReference type="Proteomes" id="UP000575241"/>
    </source>
</evidence>
<feature type="chain" id="PRO_5031012260" evidence="2">
    <location>
        <begin position="37"/>
        <end position="466"/>
    </location>
</feature>
<feature type="signal peptide" evidence="2">
    <location>
        <begin position="1"/>
        <end position="36"/>
    </location>
</feature>